<keyword evidence="1" id="KW-0472">Membrane</keyword>
<dbReference type="KEGG" id="ska:CP970_29600"/>
<evidence type="ECO:0000256" key="1">
    <source>
        <dbReference type="SAM" id="Phobius"/>
    </source>
</evidence>
<evidence type="ECO:0000313" key="2">
    <source>
        <dbReference type="EMBL" id="QEU94501.1"/>
    </source>
</evidence>
<feature type="transmembrane region" description="Helical" evidence="1">
    <location>
        <begin position="15"/>
        <end position="36"/>
    </location>
</feature>
<keyword evidence="3" id="KW-1185">Reference proteome</keyword>
<organism evidence="2 3">
    <name type="scientific">Streptomyces kanamyceticus</name>
    <dbReference type="NCBI Taxonomy" id="1967"/>
    <lineage>
        <taxon>Bacteria</taxon>
        <taxon>Bacillati</taxon>
        <taxon>Actinomycetota</taxon>
        <taxon>Actinomycetes</taxon>
        <taxon>Kitasatosporales</taxon>
        <taxon>Streptomycetaceae</taxon>
        <taxon>Streptomyces</taxon>
    </lineage>
</organism>
<sequence length="233" mass="25934">MISLTAAEQQSSASLPLAAFVAACALVFTVASFWWINARQGDLKVWEPHSFAAAVTSKIARIRFPLVLYNTGAKPIVVLDLRLRFLDEPGSALVLPWTSTRDRLRPEEADDFRLPACFAVTGRTAEQLFIEFGAPFPAFVPEARDYKVVVEAKLGYRKLRHRTLGRRGDWQALVVFPLRVGHIAHPSSYIAYSNSPHDMTEDDRREAEVALSDLRAKFKGGAAARRAPEPEAE</sequence>
<dbReference type="EMBL" id="CP023699">
    <property type="protein sequence ID" value="QEU94501.1"/>
    <property type="molecule type" value="Genomic_DNA"/>
</dbReference>
<proteinExistence type="predicted"/>
<keyword evidence="1" id="KW-1133">Transmembrane helix</keyword>
<protein>
    <submittedName>
        <fullName evidence="2">Uncharacterized protein</fullName>
    </submittedName>
</protein>
<evidence type="ECO:0000313" key="3">
    <source>
        <dbReference type="Proteomes" id="UP000325529"/>
    </source>
</evidence>
<dbReference type="AlphaFoldDB" id="A0A5J6GK82"/>
<reference evidence="2 3" key="1">
    <citation type="submission" date="2017-09" db="EMBL/GenBank/DDBJ databases">
        <authorList>
            <person name="Lee N."/>
            <person name="Cho B.-K."/>
        </authorList>
    </citation>
    <scope>NUCLEOTIDE SEQUENCE [LARGE SCALE GENOMIC DNA]</scope>
    <source>
        <strain evidence="2 3">ATCC 12853</strain>
    </source>
</reference>
<gene>
    <name evidence="2" type="ORF">CP970_29600</name>
</gene>
<accession>A0A5J6GK82</accession>
<dbReference type="OrthoDB" id="4940576at2"/>
<dbReference type="Proteomes" id="UP000325529">
    <property type="component" value="Chromosome"/>
</dbReference>
<dbReference type="RefSeq" id="WP_055549919.1">
    <property type="nucleotide sequence ID" value="NZ_CP023699.1"/>
</dbReference>
<name>A0A5J6GK82_STRKN</name>
<keyword evidence="1" id="KW-0812">Transmembrane</keyword>